<dbReference type="PROSITE" id="PS50191">
    <property type="entry name" value="CRAL_TRIO"/>
    <property type="match status" value="2"/>
</dbReference>
<dbReference type="InterPro" id="IPR011074">
    <property type="entry name" value="CRAL/TRIO_N_dom"/>
</dbReference>
<dbReference type="SUPFAM" id="SSF46938">
    <property type="entry name" value="CRAL/TRIO N-terminal domain"/>
    <property type="match status" value="2"/>
</dbReference>
<dbReference type="PRINTS" id="PR00180">
    <property type="entry name" value="CRETINALDHBP"/>
</dbReference>
<dbReference type="CDD" id="cd00170">
    <property type="entry name" value="SEC14"/>
    <property type="match status" value="2"/>
</dbReference>
<dbReference type="Pfam" id="PF00650">
    <property type="entry name" value="CRAL_TRIO"/>
    <property type="match status" value="2"/>
</dbReference>
<dbReference type="Gene3D" id="3.40.525.10">
    <property type="entry name" value="CRAL-TRIO lipid binding domain"/>
    <property type="match status" value="2"/>
</dbReference>
<dbReference type="InterPro" id="IPR001251">
    <property type="entry name" value="CRAL-TRIO_dom"/>
</dbReference>
<gene>
    <name evidence="2" type="ORF">PVAND_002308</name>
</gene>
<dbReference type="SMART" id="SM01100">
    <property type="entry name" value="CRAL_TRIO_N"/>
    <property type="match status" value="2"/>
</dbReference>
<dbReference type="OrthoDB" id="6682367at2759"/>
<dbReference type="AlphaFoldDB" id="A0A9J6BRS7"/>
<dbReference type="SMART" id="SM00516">
    <property type="entry name" value="SEC14"/>
    <property type="match status" value="1"/>
</dbReference>
<dbReference type="GO" id="GO:0016020">
    <property type="term" value="C:membrane"/>
    <property type="evidence" value="ECO:0007669"/>
    <property type="project" value="TreeGrafter"/>
</dbReference>
<sequence length="645" mass="74444">MAKIRPLSPALQEKAIKELFEVPERIEQDLETFRQWITKSKHIKGRTDDQFLIAFLRGCKYSMEKAKQKYDLFYTLKTHIPELCKNRDPADEKVLATIRQGVGVLLPNTDTPDGPRYLLIRPGAYDPTKFTITDVMKTAMMSIEAHMQHDDNYLIGGVIGILDFTHVTVNHFMQFTPGFIKKVSMLQQDAAPIRQKGSHFVKMPAIALTVFNIFKSFTNEKNRQRIYVHGDDMEELFKVIPKKLLPEEYGGDAGPLKDIIAENEKVIMSYRDYFLEDEQYGVDEKKRIGKAQNPESLFGIDGLKKKVIKMLDIRPLNEELQEVARTQLNENPEEIEENMRKFKEMITKSSHLRARINDQFLIAFLRASKYDLDKALRHLDIFYTLRAKIPDLIKDRAPTNHTLRQIIKLGFGIPLPNTLSAGGSRYLLIRPGAVDATKYTLRDVIKVCTLINDIQINCDDNWIISGQVEVIDLANVTRHHLMQLEPILIKRMTLLFQEAYPVKSIGFHYINTPFGFESIFSVFLSCMNEENRSRVFMHGSDMESLYKVVPRRLMPADYGGSAATIKEIINDWEEKIFSYRQYFEEEEEQFGVDESKRSPDAFNPNTIFNVDEAEGEIDYSISPCVSLTRGLVILSYKREKNKLPR</sequence>
<dbReference type="Gene3D" id="1.10.8.20">
    <property type="entry name" value="N-terminal domain of phosphatidylinositol transfer protein sec14p"/>
    <property type="match status" value="2"/>
</dbReference>
<dbReference type="Proteomes" id="UP001107558">
    <property type="component" value="Chromosome 3"/>
</dbReference>
<keyword evidence="3" id="KW-1185">Reference proteome</keyword>
<evidence type="ECO:0000313" key="3">
    <source>
        <dbReference type="Proteomes" id="UP001107558"/>
    </source>
</evidence>
<dbReference type="PANTHER" id="PTHR10174:SF216">
    <property type="entry name" value="CRAL-TRIO DOMAIN-CONTAINING PROTEIN-RELATED"/>
    <property type="match status" value="1"/>
</dbReference>
<dbReference type="PANTHER" id="PTHR10174">
    <property type="entry name" value="ALPHA-TOCOPHEROL TRANSFER PROTEIN-RELATED"/>
    <property type="match status" value="1"/>
</dbReference>
<evidence type="ECO:0000259" key="1">
    <source>
        <dbReference type="PROSITE" id="PS50191"/>
    </source>
</evidence>
<dbReference type="InterPro" id="IPR036865">
    <property type="entry name" value="CRAL-TRIO_dom_sf"/>
</dbReference>
<evidence type="ECO:0000313" key="2">
    <source>
        <dbReference type="EMBL" id="KAG5672155.1"/>
    </source>
</evidence>
<feature type="domain" description="CRAL-TRIO" evidence="1">
    <location>
        <begin position="91"/>
        <end position="257"/>
    </location>
</feature>
<accession>A0A9J6BRS7</accession>
<feature type="domain" description="CRAL-TRIO" evidence="1">
    <location>
        <begin position="403"/>
        <end position="566"/>
    </location>
</feature>
<dbReference type="EMBL" id="JADBJN010000003">
    <property type="protein sequence ID" value="KAG5672155.1"/>
    <property type="molecule type" value="Genomic_DNA"/>
</dbReference>
<organism evidence="2 3">
    <name type="scientific">Polypedilum vanderplanki</name>
    <name type="common">Sleeping chironomid midge</name>
    <dbReference type="NCBI Taxonomy" id="319348"/>
    <lineage>
        <taxon>Eukaryota</taxon>
        <taxon>Metazoa</taxon>
        <taxon>Ecdysozoa</taxon>
        <taxon>Arthropoda</taxon>
        <taxon>Hexapoda</taxon>
        <taxon>Insecta</taxon>
        <taxon>Pterygota</taxon>
        <taxon>Neoptera</taxon>
        <taxon>Endopterygota</taxon>
        <taxon>Diptera</taxon>
        <taxon>Nematocera</taxon>
        <taxon>Chironomoidea</taxon>
        <taxon>Chironomidae</taxon>
        <taxon>Chironominae</taxon>
        <taxon>Polypedilum</taxon>
        <taxon>Polypedilum</taxon>
    </lineage>
</organism>
<dbReference type="SUPFAM" id="SSF52087">
    <property type="entry name" value="CRAL/TRIO domain"/>
    <property type="match status" value="2"/>
</dbReference>
<protein>
    <recommendedName>
        <fullName evidence="1">CRAL-TRIO domain-containing protein</fullName>
    </recommendedName>
</protein>
<dbReference type="InterPro" id="IPR036273">
    <property type="entry name" value="CRAL/TRIO_N_dom_sf"/>
</dbReference>
<comment type="caution">
    <text evidence="2">The sequence shown here is derived from an EMBL/GenBank/DDBJ whole genome shotgun (WGS) entry which is preliminary data.</text>
</comment>
<dbReference type="Gene3D" id="1.20.5.1200">
    <property type="entry name" value="Alpha-tocopherol transfer"/>
    <property type="match status" value="2"/>
</dbReference>
<reference evidence="2" key="1">
    <citation type="submission" date="2021-03" db="EMBL/GenBank/DDBJ databases">
        <title>Chromosome level genome of the anhydrobiotic midge Polypedilum vanderplanki.</title>
        <authorList>
            <person name="Yoshida Y."/>
            <person name="Kikawada T."/>
            <person name="Gusev O."/>
        </authorList>
    </citation>
    <scope>NUCLEOTIDE SEQUENCE</scope>
    <source>
        <strain evidence="2">NIAS01</strain>
        <tissue evidence="2">Whole body or cell culture</tissue>
    </source>
</reference>
<dbReference type="GO" id="GO:1902936">
    <property type="term" value="F:phosphatidylinositol bisphosphate binding"/>
    <property type="evidence" value="ECO:0007669"/>
    <property type="project" value="TreeGrafter"/>
</dbReference>
<name>A0A9J6BRS7_POLVA</name>
<proteinExistence type="predicted"/>